<evidence type="ECO:0000313" key="3">
    <source>
        <dbReference type="EMBL" id="MBW8637527.1"/>
    </source>
</evidence>
<protein>
    <submittedName>
        <fullName evidence="3">LLM class flavin-dependent oxidoreductase</fullName>
    </submittedName>
</protein>
<dbReference type="CDD" id="cd01097">
    <property type="entry name" value="Tetrahydromethanopterin_reductase"/>
    <property type="match status" value="1"/>
</dbReference>
<dbReference type="RefSeq" id="WP_220228227.1">
    <property type="nucleotide sequence ID" value="NZ_JAICBX010000002.1"/>
</dbReference>
<dbReference type="Proteomes" id="UP001196509">
    <property type="component" value="Unassembled WGS sequence"/>
</dbReference>
<dbReference type="InterPro" id="IPR011251">
    <property type="entry name" value="Luciferase-like_dom"/>
</dbReference>
<dbReference type="GO" id="GO:0016705">
    <property type="term" value="F:oxidoreductase activity, acting on paired donors, with incorporation or reduction of molecular oxygen"/>
    <property type="evidence" value="ECO:0007669"/>
    <property type="project" value="InterPro"/>
</dbReference>
<dbReference type="PANTHER" id="PTHR43244">
    <property type="match status" value="1"/>
</dbReference>
<comment type="caution">
    <text evidence="3">The sequence shown here is derived from an EMBL/GenBank/DDBJ whole genome shotgun (WGS) entry which is preliminary data.</text>
</comment>
<dbReference type="PANTHER" id="PTHR43244:SF1">
    <property type="entry name" value="5,10-METHYLENETETRAHYDROMETHANOPTERIN REDUCTASE"/>
    <property type="match status" value="1"/>
</dbReference>
<evidence type="ECO:0000313" key="4">
    <source>
        <dbReference type="Proteomes" id="UP001196509"/>
    </source>
</evidence>
<evidence type="ECO:0000256" key="1">
    <source>
        <dbReference type="ARBA" id="ARBA00023002"/>
    </source>
</evidence>
<dbReference type="InterPro" id="IPR050564">
    <property type="entry name" value="F420-G6PD/mer"/>
</dbReference>
<gene>
    <name evidence="3" type="ORF">K1W69_10035</name>
</gene>
<evidence type="ECO:0000259" key="2">
    <source>
        <dbReference type="Pfam" id="PF00296"/>
    </source>
</evidence>
<keyword evidence="4" id="KW-1185">Reference proteome</keyword>
<sequence>MLPRLEISFDGREPVADMFEKTRAAAENGASTVWLASHLFEQDPVSSAAVMLERFPSLDMVLMAISPLVLHPVQIAMSAATLDEMFPGRISVCLGVGSPDDLGSAGIDAGKPLQAMKEALALCRALLSGDKVTLEGQRFVVSGRALRSGNHPVPLLMAASGPKMLELARSEADGVLLSAATSREFIKSTIARLHAGKPARAAFDNCGLVYVSVDDDRAAARDRLRSKLAVTLRGAHHAANLDAAGSKLDQAALRDAFTVGRISEAAHIVPDQVVLNHSAAGTPAELPAMIQTYRDAGLDRVILSAFGSVAEIETAMKAMKTTERLSDEV</sequence>
<reference evidence="3" key="1">
    <citation type="submission" date="2021-08" db="EMBL/GenBank/DDBJ databases">
        <title>Hoeflea bacterium WL0058 sp. nov., isolated from the sediment.</title>
        <authorList>
            <person name="Wang L."/>
            <person name="Zhang D."/>
        </authorList>
    </citation>
    <scope>NUCLEOTIDE SEQUENCE</scope>
    <source>
        <strain evidence="3">WL0058</strain>
    </source>
</reference>
<dbReference type="Pfam" id="PF00296">
    <property type="entry name" value="Bac_luciferase"/>
    <property type="match status" value="1"/>
</dbReference>
<name>A0AAE2ZMX2_9HYPH</name>
<dbReference type="SUPFAM" id="SSF51679">
    <property type="entry name" value="Bacterial luciferase-like"/>
    <property type="match status" value="1"/>
</dbReference>
<dbReference type="AlphaFoldDB" id="A0AAE2ZMX2"/>
<dbReference type="InterPro" id="IPR036661">
    <property type="entry name" value="Luciferase-like_sf"/>
</dbReference>
<feature type="domain" description="Luciferase-like" evidence="2">
    <location>
        <begin position="13"/>
        <end position="299"/>
    </location>
</feature>
<organism evidence="3 4">
    <name type="scientific">Flavimaribacter sediminis</name>
    <dbReference type="NCBI Taxonomy" id="2865987"/>
    <lineage>
        <taxon>Bacteria</taxon>
        <taxon>Pseudomonadati</taxon>
        <taxon>Pseudomonadota</taxon>
        <taxon>Alphaproteobacteria</taxon>
        <taxon>Hyphomicrobiales</taxon>
        <taxon>Rhizobiaceae</taxon>
        <taxon>Flavimaribacter</taxon>
    </lineage>
</organism>
<dbReference type="EMBL" id="JAICBX010000002">
    <property type="protein sequence ID" value="MBW8637527.1"/>
    <property type="molecule type" value="Genomic_DNA"/>
</dbReference>
<proteinExistence type="predicted"/>
<accession>A0AAE2ZMX2</accession>
<keyword evidence="1" id="KW-0560">Oxidoreductase</keyword>
<dbReference type="Gene3D" id="3.20.20.30">
    <property type="entry name" value="Luciferase-like domain"/>
    <property type="match status" value="1"/>
</dbReference>